<gene>
    <name evidence="1" type="ORF">B5F17_11485</name>
</gene>
<evidence type="ECO:0000313" key="1">
    <source>
        <dbReference type="EMBL" id="OUP51863.1"/>
    </source>
</evidence>
<dbReference type="AlphaFoldDB" id="A0A1Y4L514"/>
<dbReference type="InterPro" id="IPR038287">
    <property type="entry name" value="Cse2_sf"/>
</dbReference>
<comment type="caution">
    <text evidence="1">The sequence shown here is derived from an EMBL/GenBank/DDBJ whole genome shotgun (WGS) entry which is preliminary data.</text>
</comment>
<dbReference type="Proteomes" id="UP000195897">
    <property type="component" value="Unassembled WGS sequence"/>
</dbReference>
<name>A0A1Y4L514_9FIRM</name>
<dbReference type="Pfam" id="PF09485">
    <property type="entry name" value="CRISPR_Cse2"/>
    <property type="match status" value="1"/>
</dbReference>
<dbReference type="RefSeq" id="WP_087373990.1">
    <property type="nucleotide sequence ID" value="NZ_NFKK01000016.1"/>
</dbReference>
<reference evidence="2" key="1">
    <citation type="submission" date="2017-04" db="EMBL/GenBank/DDBJ databases">
        <title>Function of individual gut microbiota members based on whole genome sequencing of pure cultures obtained from chicken caecum.</title>
        <authorList>
            <person name="Medvecky M."/>
            <person name="Cejkova D."/>
            <person name="Polansky O."/>
            <person name="Karasova D."/>
            <person name="Kubasova T."/>
            <person name="Cizek A."/>
            <person name="Rychlik I."/>
        </authorList>
    </citation>
    <scope>NUCLEOTIDE SEQUENCE [LARGE SCALE GENOMIC DNA]</scope>
    <source>
        <strain evidence="2">An180</strain>
    </source>
</reference>
<dbReference type="Gene3D" id="1.10.520.40">
    <property type="entry name" value="CRISPR-associated protein Cse2"/>
    <property type="match status" value="1"/>
</dbReference>
<sequence length="172" mass="20090">MTKADWDSFFQRLDALPKGDRVALKRAVGTMLYQADGRTVRIFYQCLPYAVATWQEDRIFAAACLHCLWDAEVKRQPIEQIFYQLGRDQDISESTGHRLETLLDVSWDEDGFMLTKLVRLIRLAKSKGYAVDCQQLLEDLFYWNGKKQSVQRKWARALYRKPEDSSDVQEGE</sequence>
<evidence type="ECO:0000313" key="2">
    <source>
        <dbReference type="Proteomes" id="UP000195897"/>
    </source>
</evidence>
<organism evidence="1 2">
    <name type="scientific">Butyricicoccus pullicaecorum</name>
    <dbReference type="NCBI Taxonomy" id="501571"/>
    <lineage>
        <taxon>Bacteria</taxon>
        <taxon>Bacillati</taxon>
        <taxon>Bacillota</taxon>
        <taxon>Clostridia</taxon>
        <taxon>Eubacteriales</taxon>
        <taxon>Butyricicoccaceae</taxon>
        <taxon>Butyricicoccus</taxon>
    </lineage>
</organism>
<dbReference type="InterPro" id="IPR013382">
    <property type="entry name" value="CRISPR-assoc_prot_Cse2"/>
</dbReference>
<accession>A0A1Y4L514</accession>
<dbReference type="NCBIfam" id="TIGR02548">
    <property type="entry name" value="casB_cse2"/>
    <property type="match status" value="1"/>
</dbReference>
<proteinExistence type="predicted"/>
<dbReference type="CDD" id="cd09731">
    <property type="entry name" value="Cse2_I-E"/>
    <property type="match status" value="1"/>
</dbReference>
<protein>
    <submittedName>
        <fullName evidence="1">Type I-E CRISPR-associated protein Cse2/CasB</fullName>
    </submittedName>
</protein>
<dbReference type="EMBL" id="NFKK01000016">
    <property type="protein sequence ID" value="OUP51863.1"/>
    <property type="molecule type" value="Genomic_DNA"/>
</dbReference>